<dbReference type="Proteomes" id="UP001215280">
    <property type="component" value="Unassembled WGS sequence"/>
</dbReference>
<evidence type="ECO:0000256" key="1">
    <source>
        <dbReference type="SAM" id="Phobius"/>
    </source>
</evidence>
<comment type="caution">
    <text evidence="2">The sequence shown here is derived from an EMBL/GenBank/DDBJ whole genome shotgun (WGS) entry which is preliminary data.</text>
</comment>
<evidence type="ECO:0000313" key="2">
    <source>
        <dbReference type="EMBL" id="KAJ7737825.1"/>
    </source>
</evidence>
<keyword evidence="1" id="KW-0812">Transmembrane</keyword>
<reference evidence="2" key="1">
    <citation type="submission" date="2023-03" db="EMBL/GenBank/DDBJ databases">
        <title>Massive genome expansion in bonnet fungi (Mycena s.s.) driven by repeated elements and novel gene families across ecological guilds.</title>
        <authorList>
            <consortium name="Lawrence Berkeley National Laboratory"/>
            <person name="Harder C.B."/>
            <person name="Miyauchi S."/>
            <person name="Viragh M."/>
            <person name="Kuo A."/>
            <person name="Thoen E."/>
            <person name="Andreopoulos B."/>
            <person name="Lu D."/>
            <person name="Skrede I."/>
            <person name="Drula E."/>
            <person name="Henrissat B."/>
            <person name="Morin E."/>
            <person name="Kohler A."/>
            <person name="Barry K."/>
            <person name="LaButti K."/>
            <person name="Morin E."/>
            <person name="Salamov A."/>
            <person name="Lipzen A."/>
            <person name="Mereny Z."/>
            <person name="Hegedus B."/>
            <person name="Baldrian P."/>
            <person name="Stursova M."/>
            <person name="Weitz H."/>
            <person name="Taylor A."/>
            <person name="Grigoriev I.V."/>
            <person name="Nagy L.G."/>
            <person name="Martin F."/>
            <person name="Kauserud H."/>
        </authorList>
    </citation>
    <scope>NUCLEOTIDE SEQUENCE</scope>
    <source>
        <strain evidence="2">CBHHK188m</strain>
    </source>
</reference>
<proteinExistence type="predicted"/>
<keyword evidence="3" id="KW-1185">Reference proteome</keyword>
<dbReference type="EMBL" id="JARJLG010000141">
    <property type="protein sequence ID" value="KAJ7737825.1"/>
    <property type="molecule type" value="Genomic_DNA"/>
</dbReference>
<feature type="transmembrane region" description="Helical" evidence="1">
    <location>
        <begin position="29"/>
        <end position="48"/>
    </location>
</feature>
<gene>
    <name evidence="2" type="ORF">DFH07DRAFT_841932</name>
</gene>
<name>A0AAD7IAX9_9AGAR</name>
<evidence type="ECO:0000313" key="3">
    <source>
        <dbReference type="Proteomes" id="UP001215280"/>
    </source>
</evidence>
<organism evidence="2 3">
    <name type="scientific">Mycena maculata</name>
    <dbReference type="NCBI Taxonomy" id="230809"/>
    <lineage>
        <taxon>Eukaryota</taxon>
        <taxon>Fungi</taxon>
        <taxon>Dikarya</taxon>
        <taxon>Basidiomycota</taxon>
        <taxon>Agaricomycotina</taxon>
        <taxon>Agaricomycetes</taxon>
        <taxon>Agaricomycetidae</taxon>
        <taxon>Agaricales</taxon>
        <taxon>Marasmiineae</taxon>
        <taxon>Mycenaceae</taxon>
        <taxon>Mycena</taxon>
    </lineage>
</organism>
<sequence>MTRSALYEALPTDANISPRLPRSKRWKRPLWKFGALVAVCALFGLFRMPSIQTRLQKKTSSAPDQHGARKRLYLRVGPLGSEGFGSVLQHFKQSIVLSRALDSTLVLASTDSEHGYSASSIFNRGRDPAELDMDTRKACRIQDHLPHAYRDELVRGLCAGDEEAIEKMHEINVVMADCTSILDTEESETIEDLNGCVMDWVRERLAPPHHIPPSPLSFPPNRALSVGVHIRWGDTADRFESSDGFRGSMALPNIARILADLRAQPETRTHGINLTIAMENVDYDILAQLNETAPYTLLDSGDALADLQALSVDDVLLLGDSSFGVLAHLIAPPGLTVVQLQADHHKYTNTSGFGRRVVSLKDYTLDSLQQGLWVS</sequence>
<accession>A0AAD7IAX9</accession>
<keyword evidence="1" id="KW-0472">Membrane</keyword>
<dbReference type="AlphaFoldDB" id="A0AAD7IAX9"/>
<protein>
    <submittedName>
        <fullName evidence="2">Uncharacterized protein</fullName>
    </submittedName>
</protein>
<keyword evidence="1" id="KW-1133">Transmembrane helix</keyword>